<dbReference type="InterPro" id="IPR029068">
    <property type="entry name" value="Glyas_Bleomycin-R_OHBP_Dase"/>
</dbReference>
<dbReference type="InterPro" id="IPR004360">
    <property type="entry name" value="Glyas_Fos-R_dOase_dom"/>
</dbReference>
<dbReference type="Gene3D" id="3.10.180.10">
    <property type="entry name" value="2,3-Dihydroxybiphenyl 1,2-Dioxygenase, domain 1"/>
    <property type="match status" value="1"/>
</dbReference>
<protein>
    <submittedName>
        <fullName evidence="2">VOC family protein</fullName>
    </submittedName>
</protein>
<dbReference type="Proteomes" id="UP000294894">
    <property type="component" value="Chromosome"/>
</dbReference>
<evidence type="ECO:0000313" key="3">
    <source>
        <dbReference type="Proteomes" id="UP000294894"/>
    </source>
</evidence>
<proteinExistence type="predicted"/>
<dbReference type="OrthoDB" id="9798201at2"/>
<keyword evidence="3" id="KW-1185">Reference proteome</keyword>
<dbReference type="Pfam" id="PF00903">
    <property type="entry name" value="Glyoxalase"/>
    <property type="match status" value="1"/>
</dbReference>
<sequence length="119" mass="12900">MGAITIFAEDLPATRSFYTEVFGLPVHFEDESSAVFRFGDTLVNLLDVAAAPELIDPAPVGAPAGHRSVLTLHVDDVDARCEWLLARGVELLNGPITRPWGPRTASFRDPAGQIWEIAS</sequence>
<dbReference type="EMBL" id="CP038267">
    <property type="protein sequence ID" value="QBR94482.1"/>
    <property type="molecule type" value="Genomic_DNA"/>
</dbReference>
<reference evidence="2 3" key="1">
    <citation type="submission" date="2019-03" db="EMBL/GenBank/DDBJ databases">
        <title>Three New Species of Nocardioides, Nocardioides euryhalodurans sp. nov., Nocardioides seonyuensis sp. nov. and Nocardioides eburneoflavus sp. nov., Iolated from Soil.</title>
        <authorList>
            <person name="Roh S.G."/>
            <person name="Lee C."/>
            <person name="Kim M.-K."/>
            <person name="Kim S.B."/>
        </authorList>
    </citation>
    <scope>NUCLEOTIDE SEQUENCE [LARGE SCALE GENOMIC DNA]</scope>
    <source>
        <strain evidence="2 3">MMS17-SY117</strain>
    </source>
</reference>
<dbReference type="PANTHER" id="PTHR36503">
    <property type="entry name" value="BLR2520 PROTEIN"/>
    <property type="match status" value="1"/>
</dbReference>
<gene>
    <name evidence="2" type="ORF">EXE57_12510</name>
</gene>
<dbReference type="PANTHER" id="PTHR36503:SF1">
    <property type="entry name" value="BLR2520 PROTEIN"/>
    <property type="match status" value="1"/>
</dbReference>
<dbReference type="PROSITE" id="PS51819">
    <property type="entry name" value="VOC"/>
    <property type="match status" value="1"/>
</dbReference>
<name>A0A4V1BEF9_9ACTN</name>
<dbReference type="KEGG" id="noy:EXE57_12510"/>
<dbReference type="SUPFAM" id="SSF54593">
    <property type="entry name" value="Glyoxalase/Bleomycin resistance protein/Dihydroxybiphenyl dioxygenase"/>
    <property type="match status" value="1"/>
</dbReference>
<feature type="domain" description="VOC" evidence="1">
    <location>
        <begin position="1"/>
        <end position="119"/>
    </location>
</feature>
<dbReference type="AlphaFoldDB" id="A0A4V1BEF9"/>
<organism evidence="2 3">
    <name type="scientific">Nocardioides euryhalodurans</name>
    <dbReference type="NCBI Taxonomy" id="2518370"/>
    <lineage>
        <taxon>Bacteria</taxon>
        <taxon>Bacillati</taxon>
        <taxon>Actinomycetota</taxon>
        <taxon>Actinomycetes</taxon>
        <taxon>Propionibacteriales</taxon>
        <taxon>Nocardioidaceae</taxon>
        <taxon>Nocardioides</taxon>
    </lineage>
</organism>
<evidence type="ECO:0000313" key="2">
    <source>
        <dbReference type="EMBL" id="QBR94482.1"/>
    </source>
</evidence>
<evidence type="ECO:0000259" key="1">
    <source>
        <dbReference type="PROSITE" id="PS51819"/>
    </source>
</evidence>
<dbReference type="InterPro" id="IPR037523">
    <property type="entry name" value="VOC_core"/>
</dbReference>
<accession>A0A4V1BEF9</accession>